<evidence type="ECO:0000313" key="1">
    <source>
        <dbReference type="EMBL" id="SCU75529.1"/>
    </source>
</evidence>
<dbReference type="RefSeq" id="WP_340524084.1">
    <property type="nucleotide sequence ID" value="NZ_FMSH01000154.1"/>
</dbReference>
<reference evidence="1" key="1">
    <citation type="submission" date="2016-09" db="EMBL/GenBank/DDBJ databases">
        <authorList>
            <person name="Capua I."/>
            <person name="De Benedictis P."/>
            <person name="Joannis T."/>
            <person name="Lombin L.H."/>
            <person name="Cattoli G."/>
        </authorList>
    </citation>
    <scope>NUCLEOTIDE SEQUENCE</scope>
    <source>
        <strain evidence="1">B9</strain>
    </source>
</reference>
<gene>
    <name evidence="1" type="ORF">CNECB9_2370103</name>
</gene>
<name>A0A1K0IDX4_CUPNE</name>
<dbReference type="AlphaFoldDB" id="A0A1K0IDX4"/>
<accession>A0A1K0IDX4</accession>
<dbReference type="EMBL" id="FMSH01000154">
    <property type="protein sequence ID" value="SCU75529.1"/>
    <property type="molecule type" value="Genomic_DNA"/>
</dbReference>
<organism evidence="1">
    <name type="scientific">Cupriavidus necator</name>
    <name type="common">Alcaligenes eutrophus</name>
    <name type="synonym">Ralstonia eutropha</name>
    <dbReference type="NCBI Taxonomy" id="106590"/>
    <lineage>
        <taxon>Bacteria</taxon>
        <taxon>Pseudomonadati</taxon>
        <taxon>Pseudomonadota</taxon>
        <taxon>Betaproteobacteria</taxon>
        <taxon>Burkholderiales</taxon>
        <taxon>Burkholderiaceae</taxon>
        <taxon>Cupriavidus</taxon>
    </lineage>
</organism>
<protein>
    <submittedName>
        <fullName evidence="1">Uncharacterized protein</fullName>
    </submittedName>
</protein>
<sequence length="55" mass="5822">MAKATRTAESSAESAQGLIAIGKAGEPDLHIHPDALDEHVTLGWEVIDKLAEQAE</sequence>
<proteinExistence type="predicted"/>